<evidence type="ECO:0000313" key="2">
    <source>
        <dbReference type="Proteomes" id="UP000324222"/>
    </source>
</evidence>
<dbReference type="AlphaFoldDB" id="A0A5B7HEU4"/>
<proteinExistence type="predicted"/>
<comment type="caution">
    <text evidence="1">The sequence shown here is derived from an EMBL/GenBank/DDBJ whole genome shotgun (WGS) entry which is preliminary data.</text>
</comment>
<gene>
    <name evidence="1" type="ORF">E2C01_062330</name>
</gene>
<sequence>MAAYLPSPLLPLTSPIVSLPALLTPPSDPSHYFPSPPSITLPNPPVIHPSPPYILQHRTLPRPYTSPSYSRFSPSPSPFLSSPSGKPLIFRLFNFRPFPPDRTHTLLTLHFLLFLWFRPARSQPSAHPILLHPSPPRPAAPRLAPLN</sequence>
<reference evidence="1 2" key="1">
    <citation type="submission" date="2019-05" db="EMBL/GenBank/DDBJ databases">
        <title>Another draft genome of Portunus trituberculatus and its Hox gene families provides insights of decapod evolution.</title>
        <authorList>
            <person name="Jeong J.-H."/>
            <person name="Song I."/>
            <person name="Kim S."/>
            <person name="Choi T."/>
            <person name="Kim D."/>
            <person name="Ryu S."/>
            <person name="Kim W."/>
        </authorList>
    </citation>
    <scope>NUCLEOTIDE SEQUENCE [LARGE SCALE GENOMIC DNA]</scope>
    <source>
        <tissue evidence="1">Muscle</tissue>
    </source>
</reference>
<organism evidence="1 2">
    <name type="scientific">Portunus trituberculatus</name>
    <name type="common">Swimming crab</name>
    <name type="synonym">Neptunus trituberculatus</name>
    <dbReference type="NCBI Taxonomy" id="210409"/>
    <lineage>
        <taxon>Eukaryota</taxon>
        <taxon>Metazoa</taxon>
        <taxon>Ecdysozoa</taxon>
        <taxon>Arthropoda</taxon>
        <taxon>Crustacea</taxon>
        <taxon>Multicrustacea</taxon>
        <taxon>Malacostraca</taxon>
        <taxon>Eumalacostraca</taxon>
        <taxon>Eucarida</taxon>
        <taxon>Decapoda</taxon>
        <taxon>Pleocyemata</taxon>
        <taxon>Brachyura</taxon>
        <taxon>Eubrachyura</taxon>
        <taxon>Portunoidea</taxon>
        <taxon>Portunidae</taxon>
        <taxon>Portuninae</taxon>
        <taxon>Portunus</taxon>
    </lineage>
</organism>
<protein>
    <submittedName>
        <fullName evidence="1">Uncharacterized protein</fullName>
    </submittedName>
</protein>
<dbReference type="EMBL" id="VSRR010027351">
    <property type="protein sequence ID" value="MPC68135.1"/>
    <property type="molecule type" value="Genomic_DNA"/>
</dbReference>
<dbReference type="Proteomes" id="UP000324222">
    <property type="component" value="Unassembled WGS sequence"/>
</dbReference>
<name>A0A5B7HEU4_PORTR</name>
<keyword evidence="2" id="KW-1185">Reference proteome</keyword>
<evidence type="ECO:0000313" key="1">
    <source>
        <dbReference type="EMBL" id="MPC68135.1"/>
    </source>
</evidence>
<accession>A0A5B7HEU4</accession>